<dbReference type="AlphaFoldDB" id="A0A504JAD0"/>
<dbReference type="Proteomes" id="UP000315540">
    <property type="component" value="Unassembled WGS sequence"/>
</dbReference>
<organism evidence="2 3">
    <name type="scientific">Aquimarina algicola</name>
    <dbReference type="NCBI Taxonomy" id="2589995"/>
    <lineage>
        <taxon>Bacteria</taxon>
        <taxon>Pseudomonadati</taxon>
        <taxon>Bacteroidota</taxon>
        <taxon>Flavobacteriia</taxon>
        <taxon>Flavobacteriales</taxon>
        <taxon>Flavobacteriaceae</taxon>
        <taxon>Aquimarina</taxon>
    </lineage>
</organism>
<proteinExistence type="predicted"/>
<dbReference type="EMBL" id="VFWZ01000002">
    <property type="protein sequence ID" value="TPN87614.1"/>
    <property type="molecule type" value="Genomic_DNA"/>
</dbReference>
<dbReference type="PROSITE" id="PS51257">
    <property type="entry name" value="PROKAR_LIPOPROTEIN"/>
    <property type="match status" value="1"/>
</dbReference>
<dbReference type="InterPro" id="IPR025366">
    <property type="entry name" value="DUF4270"/>
</dbReference>
<reference evidence="2 3" key="1">
    <citation type="submission" date="2019-06" db="EMBL/GenBank/DDBJ databases">
        <authorList>
            <person name="Meng X."/>
        </authorList>
    </citation>
    <scope>NUCLEOTIDE SEQUENCE [LARGE SCALE GENOMIC DNA]</scope>
    <source>
        <strain evidence="2 3">M625</strain>
    </source>
</reference>
<protein>
    <submittedName>
        <fullName evidence="2">DUF4270 domain-containing protein</fullName>
    </submittedName>
</protein>
<sequence>MKINNMAIKTITVFVIVFAFFACDDDFNSVGSEVIGDVNFEENTYSAVPVAYSKRFNRVRTNSLIREVNGTQLVPHANLLGIYNDPVYGKSTYSILSQVVPTPSRFPLTFGANPVLDSVVISLPYFSTITESPTANNPATIYGLDSVYGGQPFRLSIFQSDFFLRDFDPTSNDGQVYYSNDISSNFPEDQIENSSNLLRTIESFVPSPGERALDEFDVNNNDSLIETTRETPRLRVVFSKNRPEDQLIVERFKKQFLDKVGNIVLSNTNNFINYYRGIYFKAEDISGGGNLLYVNMADARMTLYYNSETSSTTDGDARQTGELELLFSNAIINGMNTEFNSDIATALLPENQDKVNGEESLYLKGGDGSFAVIDLFSGQITNENGEQENELDFLRRQNWLINEANLRLYVDQEKMTSGGSTEPERIYVFDLETGAVLADYALDITLFGLQNFDAPLFSIPSHLGRLSRQSDGRGEFYNIRLTQHVINLLNGDTDNIKIGVAVSQNVNSTTLAIGDTPEKEREVIPTSSIVSHEGTILYGNGNDVPESKRLQLEILYTSEKDN</sequence>
<comment type="caution">
    <text evidence="2">The sequence shown here is derived from an EMBL/GenBank/DDBJ whole genome shotgun (WGS) entry which is preliminary data.</text>
</comment>
<dbReference type="OrthoDB" id="1466062at2"/>
<keyword evidence="1" id="KW-0732">Signal</keyword>
<name>A0A504JAD0_9FLAO</name>
<feature type="signal peptide" evidence="1">
    <location>
        <begin position="1"/>
        <end position="24"/>
    </location>
</feature>
<evidence type="ECO:0000256" key="1">
    <source>
        <dbReference type="SAM" id="SignalP"/>
    </source>
</evidence>
<evidence type="ECO:0000313" key="2">
    <source>
        <dbReference type="EMBL" id="TPN87614.1"/>
    </source>
</evidence>
<dbReference type="Pfam" id="PF14092">
    <property type="entry name" value="DUF4270"/>
    <property type="match status" value="1"/>
</dbReference>
<gene>
    <name evidence="2" type="ORF">FHK87_08530</name>
</gene>
<accession>A0A504JAD0</accession>
<keyword evidence="3" id="KW-1185">Reference proteome</keyword>
<evidence type="ECO:0000313" key="3">
    <source>
        <dbReference type="Proteomes" id="UP000315540"/>
    </source>
</evidence>
<feature type="chain" id="PRO_5021260345" evidence="1">
    <location>
        <begin position="25"/>
        <end position="562"/>
    </location>
</feature>